<sequence length="102" mass="10464">MCNGPERYDPFTNPTCAGAAKNAPVPHEEAANLEFLPAAKAGPGGCCVGPRGPEKPADERRGARNGGVRSCSAGGQNGNNRRKPGGEEESDGRTDISATQEA</sequence>
<feature type="region of interest" description="Disordered" evidence="1">
    <location>
        <begin position="42"/>
        <end position="102"/>
    </location>
</feature>
<name>A0AAV7M4J3_PLEWA</name>
<feature type="compositionally biased region" description="Basic and acidic residues" evidence="1">
    <location>
        <begin position="52"/>
        <end position="62"/>
    </location>
</feature>
<organism evidence="2 3">
    <name type="scientific">Pleurodeles waltl</name>
    <name type="common">Iberian ribbed newt</name>
    <dbReference type="NCBI Taxonomy" id="8319"/>
    <lineage>
        <taxon>Eukaryota</taxon>
        <taxon>Metazoa</taxon>
        <taxon>Chordata</taxon>
        <taxon>Craniata</taxon>
        <taxon>Vertebrata</taxon>
        <taxon>Euteleostomi</taxon>
        <taxon>Amphibia</taxon>
        <taxon>Batrachia</taxon>
        <taxon>Caudata</taxon>
        <taxon>Salamandroidea</taxon>
        <taxon>Salamandridae</taxon>
        <taxon>Pleurodelinae</taxon>
        <taxon>Pleurodeles</taxon>
    </lineage>
</organism>
<proteinExistence type="predicted"/>
<reference evidence="2" key="1">
    <citation type="journal article" date="2022" name="bioRxiv">
        <title>Sequencing and chromosome-scale assembly of the giantPleurodeles waltlgenome.</title>
        <authorList>
            <person name="Brown T."/>
            <person name="Elewa A."/>
            <person name="Iarovenko S."/>
            <person name="Subramanian E."/>
            <person name="Araus A.J."/>
            <person name="Petzold A."/>
            <person name="Susuki M."/>
            <person name="Suzuki K.-i.T."/>
            <person name="Hayashi T."/>
            <person name="Toyoda A."/>
            <person name="Oliveira C."/>
            <person name="Osipova E."/>
            <person name="Leigh N.D."/>
            <person name="Simon A."/>
            <person name="Yun M.H."/>
        </authorList>
    </citation>
    <scope>NUCLEOTIDE SEQUENCE</scope>
    <source>
        <strain evidence="2">20211129_DDA</strain>
        <tissue evidence="2">Liver</tissue>
    </source>
</reference>
<dbReference type="EMBL" id="JANPWB010000014">
    <property type="protein sequence ID" value="KAJ1098321.1"/>
    <property type="molecule type" value="Genomic_DNA"/>
</dbReference>
<evidence type="ECO:0000313" key="2">
    <source>
        <dbReference type="EMBL" id="KAJ1098321.1"/>
    </source>
</evidence>
<evidence type="ECO:0000313" key="3">
    <source>
        <dbReference type="Proteomes" id="UP001066276"/>
    </source>
</evidence>
<dbReference type="AlphaFoldDB" id="A0AAV7M4J3"/>
<accession>A0AAV7M4J3</accession>
<feature type="region of interest" description="Disordered" evidence="1">
    <location>
        <begin position="1"/>
        <end position="25"/>
    </location>
</feature>
<dbReference type="Proteomes" id="UP001066276">
    <property type="component" value="Chromosome 10"/>
</dbReference>
<protein>
    <submittedName>
        <fullName evidence="2">Uncharacterized protein</fullName>
    </submittedName>
</protein>
<evidence type="ECO:0000256" key="1">
    <source>
        <dbReference type="SAM" id="MobiDB-lite"/>
    </source>
</evidence>
<gene>
    <name evidence="2" type="ORF">NDU88_003436</name>
</gene>
<keyword evidence="3" id="KW-1185">Reference proteome</keyword>
<comment type="caution">
    <text evidence="2">The sequence shown here is derived from an EMBL/GenBank/DDBJ whole genome shotgun (WGS) entry which is preliminary data.</text>
</comment>